<feature type="transmembrane region" description="Helical" evidence="8">
    <location>
        <begin position="531"/>
        <end position="552"/>
    </location>
</feature>
<keyword evidence="7 8" id="KW-0472">Membrane</keyword>
<evidence type="ECO:0000313" key="10">
    <source>
        <dbReference type="Proteomes" id="UP000284178"/>
    </source>
</evidence>
<feature type="transmembrane region" description="Helical" evidence="8">
    <location>
        <begin position="472"/>
        <end position="487"/>
    </location>
</feature>
<dbReference type="EMBL" id="QRUP01000001">
    <property type="protein sequence ID" value="RGR77039.1"/>
    <property type="molecule type" value="Genomic_DNA"/>
</dbReference>
<organism evidence="9 10">
    <name type="scientific">Holdemania filiformis</name>
    <dbReference type="NCBI Taxonomy" id="61171"/>
    <lineage>
        <taxon>Bacteria</taxon>
        <taxon>Bacillati</taxon>
        <taxon>Bacillota</taxon>
        <taxon>Erysipelotrichia</taxon>
        <taxon>Erysipelotrichales</taxon>
        <taxon>Erysipelotrichaceae</taxon>
        <taxon>Holdemania</taxon>
    </lineage>
</organism>
<evidence type="ECO:0000256" key="6">
    <source>
        <dbReference type="ARBA" id="ARBA00023065"/>
    </source>
</evidence>
<dbReference type="GO" id="GO:0051117">
    <property type="term" value="F:ATPase binding"/>
    <property type="evidence" value="ECO:0007669"/>
    <property type="project" value="TreeGrafter"/>
</dbReference>
<dbReference type="PANTHER" id="PTHR11629:SF63">
    <property type="entry name" value="V-TYPE PROTON ATPASE SUBUNIT A"/>
    <property type="match status" value="1"/>
</dbReference>
<gene>
    <name evidence="9" type="ORF">DWY25_01725</name>
</gene>
<keyword evidence="10" id="KW-1185">Reference proteome</keyword>
<sequence>MSIVKMKLATVHAGADQFQDVLERCVSYAQFHPEPAAHLINDENGGKALQDENVYNEYLNQLKNIGHSVGFELKAGPVSRSYEEAEIEAFIKEVNEQFAMIADTHELMTLTDNDEIALEKVRSYGFEAMHECQYISFGMGRLPAESFKKLSLIEKKNFVVEELHKSGQYVWILYATSNTFVKEVRKCMESLFIEEIPIPRIDGKKILEQYKEKLTEVYSYCAYTSEIRKLYRYVVQVQDDYQLAGFVPEKTADQFVRLFDGLNVRVDLAEPETAPQLVPPTMLHNAWLFRPFEMFVEMYGLPNYHDLDPTPFVAVTFCLLFGIMFGDLGQGALLLIGGLLLEKIKHNRLAGIVGRAGLTSMIFGFLFGSVFGVETLLNPVHQSLFGVREKLFEVMDASATMPLLIGAVAIGAVLILMTMIINIYLNIKRKEMAEALFSQNGVAGFIFYGYIILFLIGMFMPDLLPFNPGSKPLMILFIGVPVVLFFMKEPLNGLMKGEGLTPHQGWGNFALEEVFEVLEIILSFVTNSLSYLRVGGFVLSHAGMMLVVMTLVKMTGNAGPVVFVLGNLFVMGLEGLIVGIQTLRLEYYEMFSRYFVGNGKKFTMISSENA</sequence>
<dbReference type="InterPro" id="IPR002490">
    <property type="entry name" value="V-ATPase_116kDa_su"/>
</dbReference>
<proteinExistence type="inferred from homology"/>
<dbReference type="GO" id="GO:0007035">
    <property type="term" value="P:vacuolar acidification"/>
    <property type="evidence" value="ECO:0007669"/>
    <property type="project" value="TreeGrafter"/>
</dbReference>
<dbReference type="PANTHER" id="PTHR11629">
    <property type="entry name" value="VACUOLAR PROTON ATPASES"/>
    <property type="match status" value="1"/>
</dbReference>
<comment type="subcellular location">
    <subcellularLocation>
        <location evidence="1">Membrane</location>
        <topology evidence="1">Multi-pass membrane protein</topology>
    </subcellularLocation>
</comment>
<evidence type="ECO:0000256" key="8">
    <source>
        <dbReference type="SAM" id="Phobius"/>
    </source>
</evidence>
<keyword evidence="3" id="KW-0813">Transport</keyword>
<feature type="transmembrane region" description="Helical" evidence="8">
    <location>
        <begin position="312"/>
        <end position="340"/>
    </location>
</feature>
<evidence type="ECO:0000256" key="5">
    <source>
        <dbReference type="ARBA" id="ARBA00022989"/>
    </source>
</evidence>
<reference evidence="9 10" key="1">
    <citation type="submission" date="2018-08" db="EMBL/GenBank/DDBJ databases">
        <title>A genome reference for cultivated species of the human gut microbiota.</title>
        <authorList>
            <person name="Zou Y."/>
            <person name="Xue W."/>
            <person name="Luo G."/>
        </authorList>
    </citation>
    <scope>NUCLEOTIDE SEQUENCE [LARGE SCALE GENOMIC DNA]</scope>
    <source>
        <strain evidence="9 10">AF24-29</strain>
    </source>
</reference>
<evidence type="ECO:0000256" key="1">
    <source>
        <dbReference type="ARBA" id="ARBA00004141"/>
    </source>
</evidence>
<keyword evidence="6" id="KW-0406">Ion transport</keyword>
<name>A0A412G717_9FIRM</name>
<evidence type="ECO:0000256" key="7">
    <source>
        <dbReference type="ARBA" id="ARBA00023136"/>
    </source>
</evidence>
<keyword evidence="4 8" id="KW-0812">Transmembrane</keyword>
<accession>A0A412G717</accession>
<protein>
    <submittedName>
        <fullName evidence="9">ATPase V</fullName>
    </submittedName>
</protein>
<dbReference type="Pfam" id="PF01496">
    <property type="entry name" value="V_ATPase_I"/>
    <property type="match status" value="1"/>
</dbReference>
<dbReference type="Proteomes" id="UP000284178">
    <property type="component" value="Unassembled WGS sequence"/>
</dbReference>
<feature type="transmembrane region" description="Helical" evidence="8">
    <location>
        <begin position="403"/>
        <end position="425"/>
    </location>
</feature>
<comment type="similarity">
    <text evidence="2">Belongs to the V-ATPase 116 kDa subunit family.</text>
</comment>
<feature type="transmembrane region" description="Helical" evidence="8">
    <location>
        <begin position="352"/>
        <end position="373"/>
    </location>
</feature>
<evidence type="ECO:0000256" key="4">
    <source>
        <dbReference type="ARBA" id="ARBA00022692"/>
    </source>
</evidence>
<dbReference type="GO" id="GO:0016471">
    <property type="term" value="C:vacuolar proton-transporting V-type ATPase complex"/>
    <property type="evidence" value="ECO:0007669"/>
    <property type="project" value="TreeGrafter"/>
</dbReference>
<dbReference type="GO" id="GO:0033179">
    <property type="term" value="C:proton-transporting V-type ATPase, V0 domain"/>
    <property type="evidence" value="ECO:0007669"/>
    <property type="project" value="InterPro"/>
</dbReference>
<feature type="transmembrane region" description="Helical" evidence="8">
    <location>
        <begin position="558"/>
        <end position="583"/>
    </location>
</feature>
<keyword evidence="5 8" id="KW-1133">Transmembrane helix</keyword>
<dbReference type="RefSeq" id="WP_117892878.1">
    <property type="nucleotide sequence ID" value="NZ_CABJCV010000001.1"/>
</dbReference>
<dbReference type="GeneID" id="83014126"/>
<evidence type="ECO:0000256" key="2">
    <source>
        <dbReference type="ARBA" id="ARBA00009904"/>
    </source>
</evidence>
<dbReference type="AlphaFoldDB" id="A0A412G717"/>
<feature type="transmembrane region" description="Helical" evidence="8">
    <location>
        <begin position="437"/>
        <end position="460"/>
    </location>
</feature>
<dbReference type="GO" id="GO:0046961">
    <property type="term" value="F:proton-transporting ATPase activity, rotational mechanism"/>
    <property type="evidence" value="ECO:0007669"/>
    <property type="project" value="InterPro"/>
</dbReference>
<evidence type="ECO:0000313" key="9">
    <source>
        <dbReference type="EMBL" id="RGR77039.1"/>
    </source>
</evidence>
<comment type="caution">
    <text evidence="9">The sequence shown here is derived from an EMBL/GenBank/DDBJ whole genome shotgun (WGS) entry which is preliminary data.</text>
</comment>
<evidence type="ECO:0000256" key="3">
    <source>
        <dbReference type="ARBA" id="ARBA00022448"/>
    </source>
</evidence>